<dbReference type="Proteomes" id="UP000031623">
    <property type="component" value="Chromosome"/>
</dbReference>
<dbReference type="Pfam" id="PF09967">
    <property type="entry name" value="DUF2201"/>
    <property type="match status" value="1"/>
</dbReference>
<protein>
    <recommendedName>
        <fullName evidence="6">Metal-dependent peptidase</fullName>
    </recommendedName>
</protein>
<dbReference type="InterPro" id="IPR018698">
    <property type="entry name" value="VWA-like_dom"/>
</dbReference>
<feature type="compositionally biased region" description="Basic and acidic residues" evidence="1">
    <location>
        <begin position="141"/>
        <end position="154"/>
    </location>
</feature>
<feature type="compositionally biased region" description="Polar residues" evidence="1">
    <location>
        <begin position="155"/>
        <end position="200"/>
    </location>
</feature>
<proteinExistence type="predicted"/>
<evidence type="ECO:0000313" key="5">
    <source>
        <dbReference type="Proteomes" id="UP000031623"/>
    </source>
</evidence>
<feature type="domain" description="VWA-like" evidence="2">
    <location>
        <begin position="294"/>
        <end position="418"/>
    </location>
</feature>
<dbReference type="Pfam" id="PF13203">
    <property type="entry name" value="DUF2201_N"/>
    <property type="match status" value="1"/>
</dbReference>
<evidence type="ECO:0000256" key="1">
    <source>
        <dbReference type="SAM" id="MobiDB-lite"/>
    </source>
</evidence>
<organism evidence="4 5">
    <name type="scientific">Thioploca ingrica</name>
    <dbReference type="NCBI Taxonomy" id="40754"/>
    <lineage>
        <taxon>Bacteria</taxon>
        <taxon>Pseudomonadati</taxon>
        <taxon>Pseudomonadota</taxon>
        <taxon>Gammaproteobacteria</taxon>
        <taxon>Thiotrichales</taxon>
        <taxon>Thiotrichaceae</taxon>
        <taxon>Thioploca</taxon>
    </lineage>
</organism>
<feature type="domain" description="Putative metallopeptidase" evidence="3">
    <location>
        <begin position="6"/>
        <end position="279"/>
    </location>
</feature>
<gene>
    <name evidence="4" type="ORF">THII_3475</name>
</gene>
<dbReference type="PANTHER" id="PTHR38730">
    <property type="entry name" value="SLL7028 PROTEIN"/>
    <property type="match status" value="1"/>
</dbReference>
<dbReference type="EMBL" id="AP014633">
    <property type="protein sequence ID" value="BAP57772.1"/>
    <property type="molecule type" value="Genomic_DNA"/>
</dbReference>
<reference evidence="4 5" key="1">
    <citation type="journal article" date="2014" name="ISME J.">
        <title>Ecophysiology of Thioploca ingrica as revealed by the complete genome sequence supplemented with proteomic evidence.</title>
        <authorList>
            <person name="Kojima H."/>
            <person name="Ogura Y."/>
            <person name="Yamamoto N."/>
            <person name="Togashi T."/>
            <person name="Mori H."/>
            <person name="Watanabe T."/>
            <person name="Nemoto F."/>
            <person name="Kurokawa K."/>
            <person name="Hayashi T."/>
            <person name="Fukui M."/>
        </authorList>
    </citation>
    <scope>NUCLEOTIDE SEQUENCE [LARGE SCALE GENOMIC DNA]</scope>
</reference>
<dbReference type="InterPro" id="IPR025154">
    <property type="entry name" value="Put_metallopeptidase_dom"/>
</dbReference>
<dbReference type="OrthoDB" id="9761650at2"/>
<dbReference type="HOGENOM" id="CLU_038906_1_0_6"/>
<name>A0A090ANQ4_9GAMM</name>
<keyword evidence="5" id="KW-1185">Reference proteome</keyword>
<sequence length="419" mass="47483">MHKEITTKLARARTKLIMDKPFLGALVLRLPMQAADPQWCPTTATDARRFYYNPDYIDTLNVDQVQFVLAHEALHCALSHFARRQHRNKFRWDLACDYAINPLLLKDGLTPPPEVWVDESYEGMTAEEIYPTIAENNSDEPMDRHVYESEESRQTDGQGSQLQEQPHDSGQQPGQTGDEMPSNQPSPHQGQPEAQEQSGGAPQPPPLGDTERQNLDIQWQQRLAGAAQQALQAGKLGGAMARLVDHLLQPQLPWRMLLARYMTITARDDYTYMRPSRREGAAIFPSLRSAQLEIVVALDISGSISDEEIAQYLSEINALKGQLRARITLLACDAKLAAEAPWIYEPWEEFKLPQELTGGGGTSFKPVFEYVDREMRQPDLLVYFTDAAGEFPEQMPYFPVIWLVKGKRKVPWGQRIQLN</sequence>
<accession>A0A090ANQ4</accession>
<dbReference type="AlphaFoldDB" id="A0A090ANQ4"/>
<evidence type="ECO:0008006" key="6">
    <source>
        <dbReference type="Google" id="ProtNLM"/>
    </source>
</evidence>
<evidence type="ECO:0000313" key="4">
    <source>
        <dbReference type="EMBL" id="BAP57772.1"/>
    </source>
</evidence>
<evidence type="ECO:0000259" key="2">
    <source>
        <dbReference type="Pfam" id="PF09967"/>
    </source>
</evidence>
<evidence type="ECO:0000259" key="3">
    <source>
        <dbReference type="Pfam" id="PF13203"/>
    </source>
</evidence>
<dbReference type="KEGG" id="tig:THII_3475"/>
<dbReference type="PANTHER" id="PTHR38730:SF1">
    <property type="entry name" value="SLL7028 PROTEIN"/>
    <property type="match status" value="1"/>
</dbReference>
<feature type="region of interest" description="Disordered" evidence="1">
    <location>
        <begin position="132"/>
        <end position="211"/>
    </location>
</feature>
<dbReference type="STRING" id="40754.THII_3475"/>